<evidence type="ECO:0000256" key="2">
    <source>
        <dbReference type="ARBA" id="ARBA00022723"/>
    </source>
</evidence>
<keyword evidence="2" id="KW-0479">Metal-binding</keyword>
<dbReference type="Proteomes" id="UP000189941">
    <property type="component" value="Unassembled WGS sequence"/>
</dbReference>
<keyword evidence="7" id="KW-1185">Reference proteome</keyword>
<dbReference type="CDD" id="cd06262">
    <property type="entry name" value="metallo-hydrolase-like_MBL-fold"/>
    <property type="match status" value="1"/>
</dbReference>
<dbReference type="Pfam" id="PF00753">
    <property type="entry name" value="Lactamase_B"/>
    <property type="match status" value="1"/>
</dbReference>
<dbReference type="SUPFAM" id="SSF56281">
    <property type="entry name" value="Metallo-hydrolase/oxidoreductase"/>
    <property type="match status" value="1"/>
</dbReference>
<gene>
    <name evidence="6" type="ORF">SAMN02746011_00740</name>
</gene>
<dbReference type="GO" id="GO:0046872">
    <property type="term" value="F:metal ion binding"/>
    <property type="evidence" value="ECO:0007669"/>
    <property type="project" value="UniProtKB-KW"/>
</dbReference>
<dbReference type="Gene3D" id="3.60.15.10">
    <property type="entry name" value="Ribonuclease Z/Hydroxyacylglutathione hydrolase-like"/>
    <property type="match status" value="1"/>
</dbReference>
<evidence type="ECO:0000313" key="7">
    <source>
        <dbReference type="Proteomes" id="UP000189941"/>
    </source>
</evidence>
<accession>A0A1T4KGB8</accession>
<keyword evidence="3" id="KW-0378">Hydrolase</keyword>
<organism evidence="6 7">
    <name type="scientific">Globicatella sulfidifaciens DSM 15739</name>
    <dbReference type="NCBI Taxonomy" id="1121925"/>
    <lineage>
        <taxon>Bacteria</taxon>
        <taxon>Bacillati</taxon>
        <taxon>Bacillota</taxon>
        <taxon>Bacilli</taxon>
        <taxon>Lactobacillales</taxon>
        <taxon>Aerococcaceae</taxon>
        <taxon>Globicatella</taxon>
    </lineage>
</organism>
<reference evidence="7" key="1">
    <citation type="submission" date="2017-02" db="EMBL/GenBank/DDBJ databases">
        <authorList>
            <person name="Varghese N."/>
            <person name="Submissions S."/>
        </authorList>
    </citation>
    <scope>NUCLEOTIDE SEQUENCE [LARGE SCALE GENOMIC DNA]</scope>
    <source>
        <strain evidence="7">DSM 15739</strain>
    </source>
</reference>
<dbReference type="InterPro" id="IPR001279">
    <property type="entry name" value="Metallo-B-lactamas"/>
</dbReference>
<dbReference type="OrthoDB" id="9802248at2"/>
<evidence type="ECO:0000256" key="3">
    <source>
        <dbReference type="ARBA" id="ARBA00022801"/>
    </source>
</evidence>
<evidence type="ECO:0000256" key="4">
    <source>
        <dbReference type="ARBA" id="ARBA00022833"/>
    </source>
</evidence>
<name>A0A1T4KGB8_9LACT</name>
<dbReference type="AlphaFoldDB" id="A0A1T4KGB8"/>
<proteinExistence type="predicted"/>
<evidence type="ECO:0000259" key="5">
    <source>
        <dbReference type="SMART" id="SM00849"/>
    </source>
</evidence>
<dbReference type="InterPro" id="IPR036866">
    <property type="entry name" value="RibonucZ/Hydroxyglut_hydro"/>
</dbReference>
<comment type="cofactor">
    <cofactor evidence="1">
        <name>Zn(2+)</name>
        <dbReference type="ChEBI" id="CHEBI:29105"/>
    </cofactor>
</comment>
<keyword evidence="4" id="KW-0862">Zinc</keyword>
<evidence type="ECO:0000313" key="6">
    <source>
        <dbReference type="EMBL" id="SJZ41469.1"/>
    </source>
</evidence>
<dbReference type="PANTHER" id="PTHR46233">
    <property type="entry name" value="HYDROXYACYLGLUTATHIONE HYDROLASE GLOC"/>
    <property type="match status" value="1"/>
</dbReference>
<evidence type="ECO:0000256" key="1">
    <source>
        <dbReference type="ARBA" id="ARBA00001947"/>
    </source>
</evidence>
<sequence length="211" mass="23966">MLEVFYQTVGIASENTYVVVNEKKEALIIDPGAGAQMLIHWIKSHHWQPQAILLTHCHFDHIESVDELRDAFGIEAYVHHIEADYLSDPNLNLSANMPVQPVAARPAEHVWQAEDMKEQQVGSFHFRVAHIPGHSPGHVVYIFENQKFVIAGDTLFQGSIGRTDLYLGDYHHLINGIKTHLYSLPDDTTIYPGHGQSTTIKFEKRFNPYTN</sequence>
<dbReference type="PANTHER" id="PTHR46233:SF3">
    <property type="entry name" value="HYDROXYACYLGLUTATHIONE HYDROLASE GLOC"/>
    <property type="match status" value="1"/>
</dbReference>
<protein>
    <submittedName>
        <fullName evidence="6">Glyoxylase, beta-lactamase superfamily II</fullName>
    </submittedName>
</protein>
<dbReference type="SMART" id="SM00849">
    <property type="entry name" value="Lactamase_B"/>
    <property type="match status" value="1"/>
</dbReference>
<dbReference type="STRING" id="1121925.SAMN02746011_00740"/>
<dbReference type="GO" id="GO:0016787">
    <property type="term" value="F:hydrolase activity"/>
    <property type="evidence" value="ECO:0007669"/>
    <property type="project" value="UniProtKB-KW"/>
</dbReference>
<feature type="domain" description="Metallo-beta-lactamase" evidence="5">
    <location>
        <begin position="13"/>
        <end position="194"/>
    </location>
</feature>
<dbReference type="RefSeq" id="WP_078755530.1">
    <property type="nucleotide sequence ID" value="NZ_FUWO01000004.1"/>
</dbReference>
<dbReference type="InterPro" id="IPR051453">
    <property type="entry name" value="MBL_Glyoxalase_II"/>
</dbReference>
<dbReference type="EMBL" id="FUWO01000004">
    <property type="protein sequence ID" value="SJZ41469.1"/>
    <property type="molecule type" value="Genomic_DNA"/>
</dbReference>